<keyword evidence="6 8" id="KW-0539">Nucleus</keyword>
<keyword evidence="5 9" id="KW-0175">Coiled coil</keyword>
<reference evidence="12" key="1">
    <citation type="submission" date="2025-08" db="UniProtKB">
        <authorList>
            <consortium name="Ensembl"/>
        </authorList>
    </citation>
    <scope>IDENTIFICATION</scope>
</reference>
<evidence type="ECO:0000256" key="5">
    <source>
        <dbReference type="ARBA" id="ARBA00023054"/>
    </source>
</evidence>
<organism evidence="12 13">
    <name type="scientific">Gadus morhua</name>
    <name type="common">Atlantic cod</name>
    <dbReference type="NCBI Taxonomy" id="8049"/>
    <lineage>
        <taxon>Eukaryota</taxon>
        <taxon>Metazoa</taxon>
        <taxon>Chordata</taxon>
        <taxon>Craniata</taxon>
        <taxon>Vertebrata</taxon>
        <taxon>Euteleostomi</taxon>
        <taxon>Actinopterygii</taxon>
        <taxon>Neopterygii</taxon>
        <taxon>Teleostei</taxon>
        <taxon>Neoteleostei</taxon>
        <taxon>Acanthomorphata</taxon>
        <taxon>Zeiogadaria</taxon>
        <taxon>Gadariae</taxon>
        <taxon>Gadiformes</taxon>
        <taxon>Gadoidei</taxon>
        <taxon>Gadidae</taxon>
        <taxon>Gadus</taxon>
    </lineage>
</organism>
<dbReference type="Gene3D" id="3.30.70.1620">
    <property type="match status" value="1"/>
</dbReference>
<evidence type="ECO:0000313" key="13">
    <source>
        <dbReference type="Proteomes" id="UP000694546"/>
    </source>
</evidence>
<dbReference type="InterPro" id="IPR024704">
    <property type="entry name" value="SMC"/>
</dbReference>
<dbReference type="CDD" id="cd03275">
    <property type="entry name" value="ABC_SMC1_euk"/>
    <property type="match status" value="1"/>
</dbReference>
<evidence type="ECO:0000256" key="8">
    <source>
        <dbReference type="PIRNR" id="PIRNR005719"/>
    </source>
</evidence>
<evidence type="ECO:0000256" key="6">
    <source>
        <dbReference type="ARBA" id="ARBA00023242"/>
    </source>
</evidence>
<evidence type="ECO:0000256" key="1">
    <source>
        <dbReference type="ARBA" id="ARBA00004123"/>
    </source>
</evidence>
<evidence type="ECO:0000256" key="10">
    <source>
        <dbReference type="SAM" id="MobiDB-lite"/>
    </source>
</evidence>
<evidence type="ECO:0000256" key="3">
    <source>
        <dbReference type="ARBA" id="ARBA00005597"/>
    </source>
</evidence>
<dbReference type="Ensembl" id="ENSGMOT00000069009.1">
    <property type="protein sequence ID" value="ENSGMOP00000062643.1"/>
    <property type="gene ID" value="ENSGMOG00000003460.2"/>
</dbReference>
<dbReference type="GO" id="GO:0007062">
    <property type="term" value="P:sister chromatid cohesion"/>
    <property type="evidence" value="ECO:0007669"/>
    <property type="project" value="InterPro"/>
</dbReference>
<keyword evidence="7" id="KW-0131">Cell cycle</keyword>
<dbReference type="AlphaFoldDB" id="A0A8C5CL95"/>
<protein>
    <recommendedName>
        <fullName evidence="8">Structural maintenance of chromosomes protein</fullName>
    </recommendedName>
</protein>
<dbReference type="Gene3D" id="3.40.50.300">
    <property type="entry name" value="P-loop containing nucleotide triphosphate hydrolases"/>
    <property type="match status" value="2"/>
</dbReference>
<feature type="coiled-coil region" evidence="9">
    <location>
        <begin position="322"/>
        <end position="353"/>
    </location>
</feature>
<feature type="coiled-coil region" evidence="9">
    <location>
        <begin position="419"/>
        <end position="474"/>
    </location>
</feature>
<evidence type="ECO:0000256" key="7">
    <source>
        <dbReference type="ARBA" id="ARBA00023306"/>
    </source>
</evidence>
<dbReference type="GO" id="GO:0030893">
    <property type="term" value="C:meiotic cohesin complex"/>
    <property type="evidence" value="ECO:0007669"/>
    <property type="project" value="TreeGrafter"/>
</dbReference>
<dbReference type="GO" id="GO:0005524">
    <property type="term" value="F:ATP binding"/>
    <property type="evidence" value="ECO:0007669"/>
    <property type="project" value="InterPro"/>
</dbReference>
<dbReference type="GO" id="GO:0016887">
    <property type="term" value="F:ATP hydrolysis activity"/>
    <property type="evidence" value="ECO:0007669"/>
    <property type="project" value="InterPro"/>
</dbReference>
<dbReference type="Gene3D" id="1.20.1060.20">
    <property type="match status" value="1"/>
</dbReference>
<comment type="subcellular location">
    <subcellularLocation>
        <location evidence="2">Chromosome</location>
    </subcellularLocation>
    <subcellularLocation>
        <location evidence="1 8">Nucleus</location>
    </subcellularLocation>
</comment>
<keyword evidence="13" id="KW-1185">Reference proteome</keyword>
<sequence length="1190" mass="136817">MGYLKQIEVENFKSWRGKHTLGPFMRFNCIIGTNGSGKSNIMDALGFVLGERASSLRVKQTKDLVHGAHTGKPVPGPAGVSMTYCGDHDEEERVYYRKISGNSSEYYVNGEHVTLANYKKDLESIGVVTKARNCLVFQGAVESIAMESPKERTKLFERISQSDECVAQYETMRVALQKAKDDTQFQFYKKRTATVERKQISQEKSEARYQALVDSLTQNRLRLILFELYHNEKETRNLISSLGEEQQRLAAEKSCMEECEVTVKALKKDHGRLNREQLAMEKELRAEEQRLTQGQSQYIRAKVNTSHHVKKAEEARVRLQKIHRLRAKREAAMAEVRREMEELDAAWRRCERAMQEAGAPRGQDIQLAEEQVAQYRHLKELTRTQGALLCQQTEKLSLELKANHDKINLDQSKQKKVEVRSKQSQMEDLTHRAEKLEEYTNGCKYCTDQSTCPHDSLSEELEHGRQRSKEVEEELGAVLEELGHARLDHHETWRQQQRKEVLGNLLRLYPDTVYGRLVDLCSPIHRKYQLAATKVFGRYLNAIVVASEKAARSCIHYLKEERVEAETFLPIDYLSVAPLNERLRELRGAKMVVDVVRCNSGAVPGLKKALQFVCGNAVVCETLRDARSVAFDGPQRIKTVTLDGTLFTKSGVISGGSSDLRTKARCWDEKAVKTLKDRKDQLTAELRVRLSLNYITSTIQTCKPHAFLHKTLFYHAFWGPVFALQEVSSLECELVNLKTEIQVQQENMEVKEVVMKEMKDKMDQLEDQVFEDFCAQIGVENIRQYEQGHLKHQSELDRKRLEFEGQRGRLAAKLEYEEEQAEQQQRKLSQLEETMAKEELTVAQQAKVNTHQKHTRQQRELVSIETLLEQHRIFKHNMLIDCKVQALPLMLLSGDLGDISRVQVPTSHSVLTMDIYEREAQMVIDYASLGSELKVRHVSTERDMQNKKDMLEEDVSSKEKTLKATSQPNLKALEQMMEEDRFDEVVRAFNSSSSAARKSSQEFELIKTQRFHRFNRCFEHVAIAIDQIYKRLCRNTSAQAILTAENLEEPYLGGINYNCVAPGKRFMSMDNLSGGEKAIAALALLFAIHSYRPAPFFILDEVDAALDNTNIGKVTSYIREESRERMQIIVISLKEEFYSRADALLGVYPKFNECMCSNKMTLDLRPYPLKQEDQDEEERWRPRLTVPVDP</sequence>
<dbReference type="InterPro" id="IPR003395">
    <property type="entry name" value="RecF/RecN/SMC_N"/>
</dbReference>
<proteinExistence type="inferred from homology"/>
<comment type="similarity">
    <text evidence="3">Belongs to the SMC family. SMC1 subfamily.</text>
</comment>
<dbReference type="GO" id="GO:0005634">
    <property type="term" value="C:nucleus"/>
    <property type="evidence" value="ECO:0007669"/>
    <property type="project" value="UniProtKB-SubCell"/>
</dbReference>
<keyword evidence="4" id="KW-0158">Chromosome</keyword>
<dbReference type="SUPFAM" id="SSF52540">
    <property type="entry name" value="P-loop containing nucleoside triphosphate hydrolases"/>
    <property type="match status" value="1"/>
</dbReference>
<dbReference type="OMA" id="HKARCWD"/>
<reference evidence="12" key="2">
    <citation type="submission" date="2025-09" db="UniProtKB">
        <authorList>
            <consortium name="Ensembl"/>
        </authorList>
    </citation>
    <scope>IDENTIFICATION</scope>
</reference>
<name>A0A8C5CL95_GADMO</name>
<feature type="domain" description="SMC hinge" evidence="11">
    <location>
        <begin position="511"/>
        <end position="630"/>
    </location>
</feature>
<dbReference type="Pfam" id="PF06470">
    <property type="entry name" value="SMC_hinge"/>
    <property type="match status" value="1"/>
</dbReference>
<dbReference type="InterPro" id="IPR027417">
    <property type="entry name" value="P-loop_NTPase"/>
</dbReference>
<dbReference type="PANTHER" id="PTHR18937:SF147">
    <property type="entry name" value="STRUCTURAL MAINTENANCE OF CHROMOSOMES PROTEIN 1B"/>
    <property type="match status" value="1"/>
</dbReference>
<accession>A0A8C5CL95</accession>
<dbReference type="PANTHER" id="PTHR18937">
    <property type="entry name" value="STRUCTURAL MAINTENANCE OF CHROMOSOMES SMC FAMILY MEMBER"/>
    <property type="match status" value="1"/>
</dbReference>
<dbReference type="SUPFAM" id="SSF75553">
    <property type="entry name" value="Smc hinge domain"/>
    <property type="match status" value="1"/>
</dbReference>
<evidence type="ECO:0000313" key="12">
    <source>
        <dbReference type="Ensembl" id="ENSGMOP00000062643.1"/>
    </source>
</evidence>
<feature type="region of interest" description="Disordered" evidence="10">
    <location>
        <begin position="1171"/>
        <end position="1190"/>
    </location>
</feature>
<feature type="coiled-coil region" evidence="9">
    <location>
        <begin position="727"/>
        <end position="768"/>
    </location>
</feature>
<dbReference type="InterPro" id="IPR010935">
    <property type="entry name" value="SMC_hinge"/>
</dbReference>
<dbReference type="GeneTree" id="ENSGT00940000157633"/>
<feature type="coiled-coil region" evidence="9">
    <location>
        <begin position="807"/>
        <end position="841"/>
    </location>
</feature>
<dbReference type="Pfam" id="PF02463">
    <property type="entry name" value="SMC_N"/>
    <property type="match status" value="1"/>
</dbReference>
<dbReference type="InterPro" id="IPR036277">
    <property type="entry name" value="SMC_hinge_sf"/>
</dbReference>
<feature type="coiled-coil region" evidence="9">
    <location>
        <begin position="256"/>
        <end position="290"/>
    </location>
</feature>
<evidence type="ECO:0000256" key="4">
    <source>
        <dbReference type="ARBA" id="ARBA00022454"/>
    </source>
</evidence>
<dbReference type="Proteomes" id="UP000694546">
    <property type="component" value="Chromosome 9"/>
</dbReference>
<dbReference type="InterPro" id="IPR028468">
    <property type="entry name" value="Smc1_ABC"/>
</dbReference>
<evidence type="ECO:0000259" key="11">
    <source>
        <dbReference type="SMART" id="SM00968"/>
    </source>
</evidence>
<dbReference type="PIRSF" id="PIRSF005719">
    <property type="entry name" value="SMC"/>
    <property type="match status" value="1"/>
</dbReference>
<evidence type="ECO:0000256" key="2">
    <source>
        <dbReference type="ARBA" id="ARBA00004286"/>
    </source>
</evidence>
<evidence type="ECO:0000256" key="9">
    <source>
        <dbReference type="SAM" id="Coils"/>
    </source>
</evidence>
<dbReference type="GO" id="GO:0003677">
    <property type="term" value="F:DNA binding"/>
    <property type="evidence" value="ECO:0007669"/>
    <property type="project" value="TreeGrafter"/>
</dbReference>
<dbReference type="SMART" id="SM00968">
    <property type="entry name" value="SMC_hinge"/>
    <property type="match status" value="1"/>
</dbReference>